<proteinExistence type="predicted"/>
<evidence type="ECO:0008006" key="3">
    <source>
        <dbReference type="Google" id="ProtNLM"/>
    </source>
</evidence>
<protein>
    <recommendedName>
        <fullName evidence="3">DUF1127 domain-containing protein</fullName>
    </recommendedName>
</protein>
<dbReference type="KEGG" id="mamo:A6B35_26640"/>
<evidence type="ECO:0000313" key="1">
    <source>
        <dbReference type="EMBL" id="EHH11275.1"/>
    </source>
</evidence>
<reference evidence="1 2" key="1">
    <citation type="journal article" date="2012" name="J. Bacteriol.">
        <title>Draft Genome Sequence of Plant Growth-Promoting Rhizobium Mesorhizobium amorphae, Isolated from Zinc-Lead Mine Tailings.</title>
        <authorList>
            <person name="Hao X."/>
            <person name="Lin Y."/>
            <person name="Johnstone L."/>
            <person name="Baltrus D.A."/>
            <person name="Miller S.J."/>
            <person name="Wei G."/>
            <person name="Rensing C."/>
        </authorList>
    </citation>
    <scope>NUCLEOTIDE SEQUENCE [LARGE SCALE GENOMIC DNA]</scope>
    <source>
        <strain evidence="1 2">CCNWGS0123</strain>
    </source>
</reference>
<dbReference type="Proteomes" id="UP000002949">
    <property type="component" value="Unassembled WGS sequence"/>
</dbReference>
<sequence>MTMTYISLRTFQPTSRFAGTLGAHVTTVVAGLRRRYQDAMQRRALAGLSISELKDFGYPADEAPADVAARGRIAERSSLR</sequence>
<name>G6YAG1_9HYPH</name>
<keyword evidence="2" id="KW-1185">Reference proteome</keyword>
<dbReference type="AlphaFoldDB" id="G6YAG1"/>
<accession>G6YAG1</accession>
<evidence type="ECO:0000313" key="2">
    <source>
        <dbReference type="Proteomes" id="UP000002949"/>
    </source>
</evidence>
<gene>
    <name evidence="1" type="ORF">MEA186_14667</name>
</gene>
<dbReference type="EMBL" id="AGSN01000111">
    <property type="protein sequence ID" value="EHH11275.1"/>
    <property type="molecule type" value="Genomic_DNA"/>
</dbReference>
<organism evidence="1 2">
    <name type="scientific">Mesorhizobium amorphae CCNWGS0123</name>
    <dbReference type="NCBI Taxonomy" id="1082933"/>
    <lineage>
        <taxon>Bacteria</taxon>
        <taxon>Pseudomonadati</taxon>
        <taxon>Pseudomonadota</taxon>
        <taxon>Alphaproteobacteria</taxon>
        <taxon>Hyphomicrobiales</taxon>
        <taxon>Phyllobacteriaceae</taxon>
        <taxon>Mesorhizobium</taxon>
    </lineage>
</organism>
<dbReference type="PATRIC" id="fig|1082933.3.peg.2851"/>